<organism evidence="1 2">
    <name type="scientific">Paenarthrobacter ureafaciens</name>
    <dbReference type="NCBI Taxonomy" id="37931"/>
    <lineage>
        <taxon>Bacteria</taxon>
        <taxon>Bacillati</taxon>
        <taxon>Actinomycetota</taxon>
        <taxon>Actinomycetes</taxon>
        <taxon>Micrococcales</taxon>
        <taxon>Micrococcaceae</taxon>
        <taxon>Paenarthrobacter</taxon>
    </lineage>
</organism>
<dbReference type="RefSeq" id="WP_206599677.1">
    <property type="nucleotide sequence ID" value="NZ_CP043010.1"/>
</dbReference>
<dbReference type="Proteomes" id="UP001163293">
    <property type="component" value="Chromosome"/>
</dbReference>
<proteinExistence type="predicted"/>
<keyword evidence="2" id="KW-1185">Reference proteome</keyword>
<evidence type="ECO:0000313" key="1">
    <source>
        <dbReference type="EMBL" id="UYV96006.1"/>
    </source>
</evidence>
<protein>
    <submittedName>
        <fullName evidence="1">Uncharacterized protein</fullName>
    </submittedName>
</protein>
<gene>
    <name evidence="1" type="ORF">NL394_13035</name>
</gene>
<reference evidence="1" key="1">
    <citation type="submission" date="2022-07" db="EMBL/GenBank/DDBJ databases">
        <authorList>
            <person name="Wu T."/>
        </authorList>
    </citation>
    <scope>NUCLEOTIDE SEQUENCE</scope>
    <source>
        <strain evidence="1">SD-1</strain>
    </source>
</reference>
<name>A0AAX3ED74_PAEUR</name>
<accession>A0AAX3ED74</accession>
<dbReference type="AlphaFoldDB" id="A0AAX3ED74"/>
<evidence type="ECO:0000313" key="2">
    <source>
        <dbReference type="Proteomes" id="UP001163293"/>
    </source>
</evidence>
<dbReference type="EMBL" id="CP101185">
    <property type="protein sequence ID" value="UYV96006.1"/>
    <property type="molecule type" value="Genomic_DNA"/>
</dbReference>
<sequence>MESFPLVWQDGNHSPAIPYIVMSRRTKVITPVKEHQMVDMQPPSDEFRGFDEARSIMWCYEARSRTYSRLGQTDFLADDAVAAVHVDNTSRADRVFLTAFDRSGGLLRGDTLYIDDPTQRLDVTPEFDHDFTGMAVAAGSELEEAVERENGWVVNLDALRDYDPLEDRRTTQRAVLLAHLGDMMASGQARGFLFDKRDAAEDPGEAGTDAA</sequence>